<sequence length="502" mass="55500">MVSTGPHSKVAKAPNSSVALPKESPTFEHRDNYGPEVEAANEVTNSEELAKTIKKMDLIVLPVMTVVLAFSAVSGMSAELEFKGFQYSTALLVFFPGYALFVLPSNYVLQKTSVRYWLTFLSVSFGLFTLALGLVQNFASLVAMRIFLGMCEAGYVSATSLILGFYYKAKRLTGISVYPAIIIVVSSWYPRYYFGKRMSIVGTGASLIASLSGVLAWTFSRINAAGYAGWRWIFILEGIITILIAAGAFFLLDEYPEKSRFLTEEQRDIAIRLIAQDREERNDESLTVMLVLRTLCDFKLWVFAAMYMFCVATTYGLAYFMPLILNGQMGFDGALSQLLTTPPYFYSFLLATGLSWMSDRTRIRTPFIVFLSLNVILGIVLTRWGPNTGSQYLGLFFTLGGSLVNGPMIIVFAQNNAPTRMKRAVSSGLQLSMGAVGGIIGSTVFRSQDAPTYTPGVIVVICSATAIMILSCLLALHFRRMNRLHKETRCVLEGQEGFVFTL</sequence>
<proteinExistence type="predicted"/>
<gene>
    <name evidence="1" type="ORF">LCI18_003239</name>
</gene>
<evidence type="ECO:0000313" key="1">
    <source>
        <dbReference type="EMBL" id="UPK92304.1"/>
    </source>
</evidence>
<evidence type="ECO:0000313" key="2">
    <source>
        <dbReference type="Proteomes" id="UP000830768"/>
    </source>
</evidence>
<dbReference type="EMBL" id="CP090032">
    <property type="protein sequence ID" value="UPK92304.1"/>
    <property type="molecule type" value="Genomic_DNA"/>
</dbReference>
<reference evidence="1" key="1">
    <citation type="submission" date="2021-11" db="EMBL/GenBank/DDBJ databases">
        <title>Fusarium solani-melongenae Genome sequencing and assembly.</title>
        <authorList>
            <person name="Xie S."/>
            <person name="Huang L."/>
            <person name="Zhang X."/>
        </authorList>
    </citation>
    <scope>NUCLEOTIDE SEQUENCE</scope>
    <source>
        <strain evidence="1">CRI 24-3</strain>
    </source>
</reference>
<dbReference type="Proteomes" id="UP000830768">
    <property type="component" value="Chromosome 3"/>
</dbReference>
<accession>A0ACD3YTM6</accession>
<protein>
    <submittedName>
        <fullName evidence="1">Uncharacterized protein</fullName>
    </submittedName>
</protein>
<organism evidence="1 2">
    <name type="scientific">Fusarium solani subsp. cucurbitae</name>
    <name type="common">Neocosmosporum cucurbitae</name>
    <dbReference type="NCBI Taxonomy" id="2747967"/>
    <lineage>
        <taxon>Eukaryota</taxon>
        <taxon>Fungi</taxon>
        <taxon>Dikarya</taxon>
        <taxon>Ascomycota</taxon>
        <taxon>Pezizomycotina</taxon>
        <taxon>Sordariomycetes</taxon>
        <taxon>Hypocreomycetidae</taxon>
        <taxon>Hypocreales</taxon>
        <taxon>Nectriaceae</taxon>
        <taxon>Fusarium</taxon>
        <taxon>Fusarium solani species complex</taxon>
    </lineage>
</organism>
<name>A0ACD3YTM6_FUSSC</name>
<keyword evidence="2" id="KW-1185">Reference proteome</keyword>